<dbReference type="Proteomes" id="UP000189703">
    <property type="component" value="Unplaced"/>
</dbReference>
<feature type="region of interest" description="Disordered" evidence="2">
    <location>
        <begin position="576"/>
        <end position="609"/>
    </location>
</feature>
<feature type="region of interest" description="Disordered" evidence="2">
    <location>
        <begin position="774"/>
        <end position="793"/>
    </location>
</feature>
<keyword evidence="1" id="KW-0175">Coiled coil</keyword>
<dbReference type="eggNOG" id="ENOG502QSZQ">
    <property type="taxonomic scope" value="Eukaryota"/>
</dbReference>
<dbReference type="SUPFAM" id="SSF49879">
    <property type="entry name" value="SMAD/FHA domain"/>
    <property type="match status" value="1"/>
</dbReference>
<dbReference type="PANTHER" id="PTHR47458">
    <property type="entry name" value="SMAD/FHA DOMAIN-CONTAINING PROTEIN"/>
    <property type="match status" value="1"/>
</dbReference>
<dbReference type="GeneID" id="104610963"/>
<evidence type="ECO:0000259" key="3">
    <source>
        <dbReference type="PROSITE" id="PS50006"/>
    </source>
</evidence>
<dbReference type="Gene3D" id="2.60.200.20">
    <property type="match status" value="1"/>
</dbReference>
<dbReference type="PANTHER" id="PTHR47458:SF1">
    <property type="entry name" value="SMAD_FHA DOMAIN-CONTAINING PROTEIN"/>
    <property type="match status" value="1"/>
</dbReference>
<sequence>MALEEEKADTPLLPKAVPTPKNNDPPIVSQASSSHPSHQDTSPPKKIQSARELILSTARKLSAQHLQNSDPGVWGVLTAISKNARKRPQGINILLTAEKHYIGRLVEDKRFQIESHAISANHCKIYRKRLATEDAEQPSCFNCAVFLKDSSTNGTYLNWEKLKKNSPEAKLQHGDIISFAAPPQHELAFSFVYRECSKADTLVDGAVLKRKTEEEFGSESKRLKGIGIGAPEGPISLDDVRSLQRSNTELRKQLESHVLTIETLQKEHRVALVRYENEMKELKESVSQPYLDKIKELHHTLEVKNKELDGVNSLLAERQHAVEDLEQRLRASMQSRNDADAVINNQKASICELEAQLDEERNQRREEREKSEADLKAALQRVQAEGQEELKRQSEVASKQQRELQEAINKLQESDKEKSLLIEASRSKLEGFRESLVISEKKVRQLEAQVKEEQKASAESRKKVEKLEHDVKRSRKELESEKQVAREEAWAKVSALELEMADALRDLSIEKQRFQGARERVILRETQLRAFYSTTEEISVLFAKQQEQLKAMQRTLEDEDNYENTYVDIELNGTKGNTSGTVVREKETTAAHRSNSHGKEGSMSSSPRVVRIQVESTSDEASVTEKHDCDIRSQEQHTQDAECMSADRSVKGGFGSEIEGIDTVPVLDGDPIETERVLETESPAIDVNFSERNFDLKKCCYLDQEDKMQLDNDTQVQENEEEILKVHEENANCSQSNNPREVLRSMEDTEAGGTIRTADLLTSEVAGSWAFSTAPSVHGENQSPHSEDCGSARSDGECAAALHCSDGQVAGSQVVASSTATAATKSNAERQKLNEMIKIVAPDCEVQFAGSGYGERDNKVSNSNSDSDTKEGSHHDSDTDDESISATDDTKVGTDQEGRDSEVEPMDESDDATQDDSVG</sequence>
<dbReference type="AlphaFoldDB" id="A0A1U8B907"/>
<accession>A0A1U8B907</accession>
<feature type="region of interest" description="Disordered" evidence="2">
    <location>
        <begin position="851"/>
        <end position="919"/>
    </location>
</feature>
<evidence type="ECO:0000313" key="4">
    <source>
        <dbReference type="Proteomes" id="UP000189703"/>
    </source>
</evidence>
<dbReference type="STRING" id="4432.A0A1U8B907"/>
<evidence type="ECO:0000313" key="5">
    <source>
        <dbReference type="RefSeq" id="XP_010276136.1"/>
    </source>
</evidence>
<feature type="compositionally biased region" description="Polar residues" evidence="2">
    <location>
        <begin position="774"/>
        <end position="784"/>
    </location>
</feature>
<gene>
    <name evidence="5" type="primary">LOC104610963</name>
</gene>
<keyword evidence="4" id="KW-1185">Reference proteome</keyword>
<dbReference type="SMART" id="SM00240">
    <property type="entry name" value="FHA"/>
    <property type="match status" value="1"/>
</dbReference>
<feature type="compositionally biased region" description="Basic and acidic residues" evidence="2">
    <location>
        <begin position="867"/>
        <end position="877"/>
    </location>
</feature>
<dbReference type="OMA" id="YENTIMG"/>
<dbReference type="InterPro" id="IPR000253">
    <property type="entry name" value="FHA_dom"/>
</dbReference>
<dbReference type="InterPro" id="IPR008984">
    <property type="entry name" value="SMAD_FHA_dom_sf"/>
</dbReference>
<organism evidence="4 5">
    <name type="scientific">Nelumbo nucifera</name>
    <name type="common">Sacred lotus</name>
    <dbReference type="NCBI Taxonomy" id="4432"/>
    <lineage>
        <taxon>Eukaryota</taxon>
        <taxon>Viridiplantae</taxon>
        <taxon>Streptophyta</taxon>
        <taxon>Embryophyta</taxon>
        <taxon>Tracheophyta</taxon>
        <taxon>Spermatophyta</taxon>
        <taxon>Magnoliopsida</taxon>
        <taxon>Proteales</taxon>
        <taxon>Nelumbonaceae</taxon>
        <taxon>Nelumbo</taxon>
    </lineage>
</organism>
<dbReference type="RefSeq" id="XP_010276136.1">
    <property type="nucleotide sequence ID" value="XM_010277834.2"/>
</dbReference>
<protein>
    <submittedName>
        <fullName evidence="5">Uncharacterized protein LOC104610963 isoform X1</fullName>
    </submittedName>
</protein>
<proteinExistence type="predicted"/>
<feature type="domain" description="FHA" evidence="3">
    <location>
        <begin position="100"/>
        <end position="162"/>
    </location>
</feature>
<dbReference type="InParanoid" id="A0A1U8B907"/>
<feature type="compositionally biased region" description="Basic and acidic residues" evidence="2">
    <location>
        <begin position="888"/>
        <end position="902"/>
    </location>
</feature>
<feature type="compositionally biased region" description="Polar residues" evidence="2">
    <location>
        <begin position="29"/>
        <end position="42"/>
    </location>
</feature>
<feature type="region of interest" description="Disordered" evidence="2">
    <location>
        <begin position="1"/>
        <end position="49"/>
    </location>
</feature>
<dbReference type="OrthoDB" id="687730at2759"/>
<dbReference type="FunCoup" id="A0A1U8B907">
    <property type="interactions" value="2202"/>
</dbReference>
<reference evidence="5" key="1">
    <citation type="submission" date="2025-08" db="UniProtKB">
        <authorList>
            <consortium name="RefSeq"/>
        </authorList>
    </citation>
    <scope>IDENTIFICATION</scope>
</reference>
<dbReference type="Pfam" id="PF00498">
    <property type="entry name" value="FHA"/>
    <property type="match status" value="1"/>
</dbReference>
<evidence type="ECO:0000256" key="1">
    <source>
        <dbReference type="SAM" id="Coils"/>
    </source>
</evidence>
<dbReference type="KEGG" id="nnu:104610963"/>
<feature type="coiled-coil region" evidence="1">
    <location>
        <begin position="247"/>
        <end position="285"/>
    </location>
</feature>
<dbReference type="PROSITE" id="PS50006">
    <property type="entry name" value="FHA_DOMAIN"/>
    <property type="match status" value="1"/>
</dbReference>
<feature type="coiled-coil region" evidence="1">
    <location>
        <begin position="350"/>
        <end position="513"/>
    </location>
</feature>
<feature type="compositionally biased region" description="Acidic residues" evidence="2">
    <location>
        <begin position="903"/>
        <end position="919"/>
    </location>
</feature>
<evidence type="ECO:0000256" key="2">
    <source>
        <dbReference type="SAM" id="MobiDB-lite"/>
    </source>
</evidence>
<name>A0A1U8B907_NELNU</name>